<evidence type="ECO:0000256" key="1">
    <source>
        <dbReference type="ARBA" id="ARBA00022553"/>
    </source>
</evidence>
<dbReference type="RefSeq" id="XP_022671030.1">
    <property type="nucleotide sequence ID" value="XM_022815295.1"/>
</dbReference>
<evidence type="ECO:0000256" key="4">
    <source>
        <dbReference type="SAM" id="MobiDB-lite"/>
    </source>
</evidence>
<dbReference type="InterPro" id="IPR011993">
    <property type="entry name" value="PH-like_dom_sf"/>
</dbReference>
<dbReference type="EnsemblMetazoa" id="XM_022815295">
    <property type="protein sequence ID" value="XP_022671030"/>
    <property type="gene ID" value="LOC111254439"/>
</dbReference>
<dbReference type="PROSITE" id="PS51651">
    <property type="entry name" value="DOCKER"/>
    <property type="match status" value="1"/>
</dbReference>
<feature type="region of interest" description="Disordered" evidence="4">
    <location>
        <begin position="446"/>
        <end position="471"/>
    </location>
</feature>
<feature type="region of interest" description="Disordered" evidence="4">
    <location>
        <begin position="2355"/>
        <end position="2410"/>
    </location>
</feature>
<keyword evidence="9" id="KW-1185">Reference proteome</keyword>
<accession>A0A7M7KUK0</accession>
<feature type="compositionally biased region" description="Basic and acidic residues" evidence="4">
    <location>
        <begin position="158"/>
        <end position="168"/>
    </location>
</feature>
<evidence type="ECO:0000313" key="8">
    <source>
        <dbReference type="EnsemblMetazoa" id="XP_022671031"/>
    </source>
</evidence>
<feature type="compositionally biased region" description="Polar residues" evidence="4">
    <location>
        <begin position="106"/>
        <end position="115"/>
    </location>
</feature>
<dbReference type="EnsemblMetazoa" id="XM_022815296">
    <property type="protein sequence ID" value="XP_022671031"/>
    <property type="gene ID" value="LOC111254439"/>
</dbReference>
<dbReference type="InterPro" id="IPR043162">
    <property type="entry name" value="DOCK_C_lobe_C"/>
</dbReference>
<keyword evidence="1" id="KW-0597">Phosphoprotein</keyword>
<dbReference type="InterPro" id="IPR001849">
    <property type="entry name" value="PH_domain"/>
</dbReference>
<dbReference type="GeneID" id="111254439"/>
<dbReference type="SUPFAM" id="SSF48371">
    <property type="entry name" value="ARM repeat"/>
    <property type="match status" value="1"/>
</dbReference>
<feature type="domain" description="PH" evidence="5">
    <location>
        <begin position="327"/>
        <end position="437"/>
    </location>
</feature>
<feature type="domain" description="DOCKER" evidence="7">
    <location>
        <begin position="1931"/>
        <end position="2361"/>
    </location>
</feature>
<feature type="region of interest" description="Disordered" evidence="4">
    <location>
        <begin position="98"/>
        <end position="118"/>
    </location>
</feature>
<dbReference type="InterPro" id="IPR027357">
    <property type="entry name" value="DOCKER_dom"/>
</dbReference>
<dbReference type="OMA" id="RACNTPP"/>
<dbReference type="Pfam" id="PF11878">
    <property type="entry name" value="DOCK_C-D_N"/>
    <property type="match status" value="1"/>
</dbReference>
<dbReference type="InterPro" id="IPR026791">
    <property type="entry name" value="DOCK"/>
</dbReference>
<dbReference type="SMART" id="SM00233">
    <property type="entry name" value="PH"/>
    <property type="match status" value="1"/>
</dbReference>
<evidence type="ECO:0000256" key="2">
    <source>
        <dbReference type="ARBA" id="ARBA00022658"/>
    </source>
</evidence>
<evidence type="ECO:0000259" key="6">
    <source>
        <dbReference type="PROSITE" id="PS51650"/>
    </source>
</evidence>
<name>A0A7M7KUK0_VARDE</name>
<dbReference type="Pfam" id="PF20422">
    <property type="entry name" value="DHR-2_Lobe_B"/>
    <property type="match status" value="1"/>
</dbReference>
<dbReference type="CDD" id="cd08697">
    <property type="entry name" value="C2_Dock-D"/>
    <property type="match status" value="1"/>
</dbReference>
<comment type="similarity">
    <text evidence="3">Belongs to the DOCK family.</text>
</comment>
<dbReference type="CTD" id="34030"/>
<dbReference type="OrthoDB" id="47328at2759"/>
<feature type="domain" description="C2 DOCK-type" evidence="6">
    <location>
        <begin position="830"/>
        <end position="1014"/>
    </location>
</feature>
<dbReference type="InterPro" id="IPR037809">
    <property type="entry name" value="C2_Dock-D"/>
</dbReference>
<evidence type="ECO:0000256" key="3">
    <source>
        <dbReference type="PROSITE-ProRule" id="PRU00983"/>
    </source>
</evidence>
<keyword evidence="2" id="KW-0344">Guanine-nucleotide releasing factor</keyword>
<organism evidence="8 9">
    <name type="scientific">Varroa destructor</name>
    <name type="common">Honeybee mite</name>
    <dbReference type="NCBI Taxonomy" id="109461"/>
    <lineage>
        <taxon>Eukaryota</taxon>
        <taxon>Metazoa</taxon>
        <taxon>Ecdysozoa</taxon>
        <taxon>Arthropoda</taxon>
        <taxon>Chelicerata</taxon>
        <taxon>Arachnida</taxon>
        <taxon>Acari</taxon>
        <taxon>Parasitiformes</taxon>
        <taxon>Mesostigmata</taxon>
        <taxon>Gamasina</taxon>
        <taxon>Dermanyssoidea</taxon>
        <taxon>Varroidae</taxon>
        <taxon>Varroa</taxon>
    </lineage>
</organism>
<dbReference type="Gene3D" id="1.20.58.740">
    <property type="match status" value="1"/>
</dbReference>
<dbReference type="InterPro" id="IPR046770">
    <property type="entry name" value="DOCKER_Lobe_B"/>
</dbReference>
<dbReference type="InParanoid" id="A0A7M7KUK0"/>
<feature type="compositionally biased region" description="Polar residues" evidence="4">
    <location>
        <begin position="140"/>
        <end position="156"/>
    </location>
</feature>
<dbReference type="SUPFAM" id="SSF50729">
    <property type="entry name" value="PH domain-like"/>
    <property type="match status" value="1"/>
</dbReference>
<dbReference type="Gene3D" id="2.30.29.30">
    <property type="entry name" value="Pleckstrin-homology domain (PH domain)/Phosphotyrosine-binding domain (PTB)"/>
    <property type="match status" value="1"/>
</dbReference>
<evidence type="ECO:0008006" key="10">
    <source>
        <dbReference type="Google" id="ProtNLM"/>
    </source>
</evidence>
<dbReference type="FunCoup" id="A0A7M7KUK0">
    <property type="interactions" value="246"/>
</dbReference>
<dbReference type="PANTHER" id="PTHR23317">
    <property type="entry name" value="DEDICATOR OF CYTOKINESIS DOCK"/>
    <property type="match status" value="1"/>
</dbReference>
<dbReference type="Proteomes" id="UP000594260">
    <property type="component" value="Unplaced"/>
</dbReference>
<dbReference type="GO" id="GO:0007264">
    <property type="term" value="P:small GTPase-mediated signal transduction"/>
    <property type="evidence" value="ECO:0007669"/>
    <property type="project" value="InterPro"/>
</dbReference>
<feature type="region of interest" description="Disordered" evidence="4">
    <location>
        <begin position="140"/>
        <end position="168"/>
    </location>
</feature>
<sequence length="2410" mass="269524">MVHQAHELPVQSHATSAGVAGINGQSETPTAQHVMVTSPGQLPTANHELLSRLQTTAVAFGSVSVHVNGRNLIPVGRKEVRWQDGQNLDGITNESVYIQEKPQPPGNNQNSSESGRSVDGAVVVMDANRDKDIKKQIINQGSSSLPRDRATVSSANCADKKRDAADGYEDHKPRVLARKRKLIRPHLSEPLDYETFVLKNRTILQNDPQREMLLFPPDDLSRCVIPRSIRTTMPTVPPALACAVHGDVDRSDKTATLADRGCDLPLFVRQCLQTYAADWVKVHYKYGKYGATYKELVERLADLHEHIYEVDADAEVKNANSRSEESAIIKEGYILKGPESGTDSLLALATKSFKKRYMVLKRGVDGTHIVEFYKDEKKTDSKGTLCMDFCTKVIRNARRSNKYCFELAMSEGRSCVLASESAQEQDGWIGLMTAILTSNKNALEAKKSNSTVTSPDESPPPSLNGTLNGYSLKSLEHSKNPDLVKYSRETEYTIGHARKQGRQNIFAIYPDLGTTDSAVQVSEYDRQAKPFEEQKDTRLFIRCNEIKFKLQAPLEERGQLCQVEPYITTMAIYDVRRMRKVSEDFHFDVNHPYIRNMLPKTRKNSASASGTGYSTNNNAEEATVTVAAVQTLGFKDLGEEWLAFPRQAVFSVQHTEPELYLVVRIEKVLQGSISQASENYIRVTADGDSRQGSKTQKSVRQCCQHLGHYRMPFAWTSRAIFTKFTGDLDEHNDFGPLYRQDATKLSDEDLLKMLSELRKPDKAKHMTAIPGYVKASIRIIRPEENIVNSLTSALIPVKPFPIPPEEEPTLEVQQFPTDTPSDAHPFCTYLNHLYVYPKSLKYDGQKSFAKARNLACCVELRDSDSEGATALRCVYGRPGEPLFTSRAYTAVTHHNQNPDFYEEVKIALPLLIHERHHLLFTFYHISCDTSKAGKKTKGQENPAVESVVGYSWLPLLVKDRINISSAEHALMVSANLPGGYLSCKPLGFGKGLAGPDLRPVDNGKEIYRVQLRMVSTVQSKDPFLHNFFVHCSKVFENKAASMVDIVKEQAYAESDLGREITKLIKALHAVDGHTLVCFLPTIINQLFRLLVSTGLEEVSLNTVKVLIHVVTTVFEAGKVDALHSYVQYAFTIDNEQPVSNGNQNGNARGSLVTPTGQTVHHELCRALCKMFAQENLDFLVINKFLQHSWFFFQVMAKSMALFLLNTERIKMQRQERFPKEFEEQVLQLVQALGAQIFKKCKEAKEQRDRADVRRANMALAHLLKKCLSLMNRGFAFRLVSLFLERFSPQDEIDLHALKFEFLEIICSHEHFVALNLPSLRGYYTRGHSKNSKDFESEYQLTEEFCQAHYLVGVLLVELRAALSEVLKVRQMAIKVLCNLLAKHAFDDRYQGSSQQMRIASLYLPVISLLLENINRLQQPQATSGGPPSAAIGSDLPSAASSVFASITTMDSLSMGGSSLCSSAASRRTSQILSDAGSCASSTVTLAAGGANGSENSSPEHSKRNTLVLSAQERASLRDSNYLSIIAGQASLPPFSNGLSAMSSGSQTSLESAVSAQTTSESNTLRGSGSPTHSLSAHGPGGTGGTGHVRSPSMPFAGSLGVVRYDKFDAHEVKDLLVSFLYIVKHLHEEVLIGLWQTCTDSELLDFFHLFELCLHQFKYQGKKQHRSRASATAHLKSMTLPARTHPPNFQRHSAYVKPGSAGTNWESDEGNGMYRALLEANMATEVGLITLDVLGLFCGNCKKSLLYNEGDNPLMRRLFDIYLSFLQVGQSETLLKHVFAAFRGFVNKFPQALFAGSALLCGRLCFELLRCCNSKLSSVRMEACALLYLLMRANFEYTSRRALTRVHLQLIVSVSRLLGDITNLNSARFQDSLSVINNYAAADKAMQHTIFPNQVKDLTKKVRTVLMATTAMREHENDPEMLLDLQLRLANSYSATPALRRTWLEAMSRQHERNGNLTEAAYCLIHVAALEAEFLKHQNVFPQGCHAFKDISPNVVRDESNLKEDTGTHDFPYSEESLVERLEQCASALYQAERYELMSKVFMLCIPFYERNKNYEALAQCYKTLHASCQKIIEVETSGRRLLGTYYRVMFFGEAFFGEEDQKEYIYKEPKVTSLPEISERLRHLFVEKFGSSDVVKMIMDSSQVKVSELDPKCAYIQVTHVTPYFGEQSADVEMSDFERHHNVDEFMFETPFTLTGGKARGEPHEQCRRRTVLTTEYRFPYVKKRIAVRSRKSFDLSPIEVAVDEMRTRVIELDQVIAKKPPDVKKLQLKLQGSISVQVNAGPLAYARAFLTPSAVVNQPSIEVEKLRETFDRFLTSCQAALDLNGKLISSDQMEYHQQLRRNHANVARQLIDIQQHGDNNQRPSVGGSTADSRECETSSNGSTLSSSSKRLSSEVLHFISGTPGSSTA</sequence>
<dbReference type="CDD" id="cd13267">
    <property type="entry name" value="PH_DOCK-D"/>
    <property type="match status" value="1"/>
</dbReference>
<dbReference type="InterPro" id="IPR046769">
    <property type="entry name" value="DOCKER_Lobe_A"/>
</dbReference>
<evidence type="ECO:0000313" key="9">
    <source>
        <dbReference type="Proteomes" id="UP000594260"/>
    </source>
</evidence>
<dbReference type="PROSITE" id="PS50003">
    <property type="entry name" value="PH_DOMAIN"/>
    <property type="match status" value="1"/>
</dbReference>
<dbReference type="Pfam" id="PF00169">
    <property type="entry name" value="PH"/>
    <property type="match status" value="1"/>
</dbReference>
<evidence type="ECO:0000259" key="5">
    <source>
        <dbReference type="PROSITE" id="PS50003"/>
    </source>
</evidence>
<feature type="compositionally biased region" description="Polar residues" evidence="4">
    <location>
        <begin position="1540"/>
        <end position="1574"/>
    </location>
</feature>
<protein>
    <recommendedName>
        <fullName evidence="10">Dedicator of cytokinesis protein 9</fullName>
    </recommendedName>
</protein>
<dbReference type="InterPro" id="IPR027007">
    <property type="entry name" value="C2_DOCK-type_domain"/>
</dbReference>
<feature type="compositionally biased region" description="Polar residues" evidence="4">
    <location>
        <begin position="2358"/>
        <end position="2372"/>
    </location>
</feature>
<dbReference type="PROSITE" id="PS51650">
    <property type="entry name" value="C2_DOCK"/>
    <property type="match status" value="1"/>
</dbReference>
<feature type="compositionally biased region" description="Low complexity" evidence="4">
    <location>
        <begin position="2380"/>
        <end position="2398"/>
    </location>
</feature>
<dbReference type="Pfam" id="PF06920">
    <property type="entry name" value="DHR-2_Lobe_A"/>
    <property type="match status" value="1"/>
</dbReference>
<dbReference type="PANTHER" id="PTHR23317:SF26">
    <property type="entry name" value="ZIZIMIN, ISOFORM K"/>
    <property type="match status" value="1"/>
</dbReference>
<dbReference type="InterPro" id="IPR016024">
    <property type="entry name" value="ARM-type_fold"/>
</dbReference>
<dbReference type="KEGG" id="vde:111254439"/>
<dbReference type="InterPro" id="IPR046773">
    <property type="entry name" value="DOCKER_Lobe_C"/>
</dbReference>
<dbReference type="RefSeq" id="XP_022671031.1">
    <property type="nucleotide sequence ID" value="XM_022815296.1"/>
</dbReference>
<dbReference type="InterPro" id="IPR035892">
    <property type="entry name" value="C2_domain_sf"/>
</dbReference>
<dbReference type="InterPro" id="IPR021816">
    <property type="entry name" value="DOCK_C/D_N"/>
</dbReference>
<feature type="region of interest" description="Disordered" evidence="4">
    <location>
        <begin position="1540"/>
        <end position="1590"/>
    </location>
</feature>
<dbReference type="Gene3D" id="1.25.40.410">
    <property type="match status" value="1"/>
</dbReference>
<proteinExistence type="inferred from homology"/>
<reference evidence="8" key="1">
    <citation type="submission" date="2021-01" db="UniProtKB">
        <authorList>
            <consortium name="EnsemblMetazoa"/>
        </authorList>
    </citation>
    <scope>IDENTIFICATION</scope>
</reference>
<dbReference type="Pfam" id="PF14429">
    <property type="entry name" value="DOCK-C2"/>
    <property type="match status" value="1"/>
</dbReference>
<evidence type="ECO:0000259" key="7">
    <source>
        <dbReference type="PROSITE" id="PS51651"/>
    </source>
</evidence>
<dbReference type="Pfam" id="PF20421">
    <property type="entry name" value="DHR-2_Lobe_C"/>
    <property type="match status" value="1"/>
</dbReference>
<dbReference type="Gene3D" id="2.60.40.150">
    <property type="entry name" value="C2 domain"/>
    <property type="match status" value="1"/>
</dbReference>
<dbReference type="GO" id="GO:0005085">
    <property type="term" value="F:guanyl-nucleotide exchange factor activity"/>
    <property type="evidence" value="ECO:0007669"/>
    <property type="project" value="UniProtKB-KW"/>
</dbReference>
<dbReference type="InterPro" id="IPR043161">
    <property type="entry name" value="DOCK_C_lobe_A"/>
</dbReference>